<dbReference type="PANTHER" id="PTHR42791:SF2">
    <property type="entry name" value="N-ACETYLTRANSFERASE DOMAIN-CONTAINING PROTEIN"/>
    <property type="match status" value="1"/>
</dbReference>
<proteinExistence type="predicted"/>
<dbReference type="AlphaFoldDB" id="A0A1Y1UB55"/>
<dbReference type="Gene3D" id="3.40.630.30">
    <property type="match status" value="1"/>
</dbReference>
<dbReference type="Proteomes" id="UP000193218">
    <property type="component" value="Unassembled WGS sequence"/>
</dbReference>
<dbReference type="Pfam" id="PF13508">
    <property type="entry name" value="Acetyltransf_7"/>
    <property type="match status" value="1"/>
</dbReference>
<organism evidence="2 3">
    <name type="scientific">Kockovaella imperatae</name>
    <dbReference type="NCBI Taxonomy" id="4999"/>
    <lineage>
        <taxon>Eukaryota</taxon>
        <taxon>Fungi</taxon>
        <taxon>Dikarya</taxon>
        <taxon>Basidiomycota</taxon>
        <taxon>Agaricomycotina</taxon>
        <taxon>Tremellomycetes</taxon>
        <taxon>Tremellales</taxon>
        <taxon>Cuniculitremaceae</taxon>
        <taxon>Kockovaella</taxon>
    </lineage>
</organism>
<dbReference type="EMBL" id="NBSH01000015">
    <property type="protein sequence ID" value="ORX34315.1"/>
    <property type="molecule type" value="Genomic_DNA"/>
</dbReference>
<feature type="domain" description="N-acetyltransferase" evidence="1">
    <location>
        <begin position="4"/>
        <end position="206"/>
    </location>
</feature>
<evidence type="ECO:0000259" key="1">
    <source>
        <dbReference type="PROSITE" id="PS51186"/>
    </source>
</evidence>
<keyword evidence="2" id="KW-0808">Transferase</keyword>
<dbReference type="STRING" id="4999.A0A1Y1UB55"/>
<keyword evidence="2" id="KW-0012">Acyltransferase</keyword>
<dbReference type="InterPro" id="IPR016181">
    <property type="entry name" value="Acyl_CoA_acyltransferase"/>
</dbReference>
<dbReference type="PANTHER" id="PTHR42791">
    <property type="entry name" value="GNAT FAMILY ACETYLTRANSFERASE"/>
    <property type="match status" value="1"/>
</dbReference>
<dbReference type="PROSITE" id="PS51186">
    <property type="entry name" value="GNAT"/>
    <property type="match status" value="1"/>
</dbReference>
<name>A0A1Y1UB55_9TREE</name>
<accession>A0A1Y1UB55</accession>
<comment type="caution">
    <text evidence="2">The sequence shown here is derived from an EMBL/GenBank/DDBJ whole genome shotgun (WGS) entry which is preliminary data.</text>
</comment>
<protein>
    <submittedName>
        <fullName evidence="2">Acyl-CoA N-acyltransferase</fullName>
    </submittedName>
</protein>
<dbReference type="GO" id="GO:0016747">
    <property type="term" value="F:acyltransferase activity, transferring groups other than amino-acyl groups"/>
    <property type="evidence" value="ECO:0007669"/>
    <property type="project" value="InterPro"/>
</dbReference>
<dbReference type="CDD" id="cd04301">
    <property type="entry name" value="NAT_SF"/>
    <property type="match status" value="1"/>
</dbReference>
<keyword evidence="3" id="KW-1185">Reference proteome</keyword>
<dbReference type="InterPro" id="IPR052523">
    <property type="entry name" value="Trichothecene_AcTrans"/>
</dbReference>
<evidence type="ECO:0000313" key="2">
    <source>
        <dbReference type="EMBL" id="ORX34315.1"/>
    </source>
</evidence>
<gene>
    <name evidence="2" type="ORF">BD324DRAFT_637499</name>
</gene>
<dbReference type="InterPro" id="IPR000182">
    <property type="entry name" value="GNAT_dom"/>
</dbReference>
<sequence>MDGLTILSVVDEDLPRLAEISFHARQDNPLTRAKWPEEISMDPKTRKDNFTSRFIFDYSSSRSTYLKATLNSEIIGFIVWDDPQDPKVHRINDCISHEQYLRGADMTLLRSMGARHNEAESEVDSPHQYLSDINVAKEAQGKGVGSQLLDWGLRLAQRRRQPVFCLSSDEGFRLYSKRGFEVVRWVEFQTSSGDIIKERVLWKPCKPSQEEDGP</sequence>
<dbReference type="RefSeq" id="XP_021868593.1">
    <property type="nucleotide sequence ID" value="XM_022017017.1"/>
</dbReference>
<evidence type="ECO:0000313" key="3">
    <source>
        <dbReference type="Proteomes" id="UP000193218"/>
    </source>
</evidence>
<dbReference type="GeneID" id="33558826"/>
<dbReference type="OrthoDB" id="2896281at2759"/>
<dbReference type="SUPFAM" id="SSF55729">
    <property type="entry name" value="Acyl-CoA N-acyltransferases (Nat)"/>
    <property type="match status" value="1"/>
</dbReference>
<dbReference type="InParanoid" id="A0A1Y1UB55"/>
<reference evidence="2 3" key="1">
    <citation type="submission" date="2017-03" db="EMBL/GenBank/DDBJ databases">
        <title>Widespread Adenine N6-methylation of Active Genes in Fungi.</title>
        <authorList>
            <consortium name="DOE Joint Genome Institute"/>
            <person name="Mondo S.J."/>
            <person name="Dannebaum R.O."/>
            <person name="Kuo R.C."/>
            <person name="Louie K.B."/>
            <person name="Bewick A.J."/>
            <person name="Labutti K."/>
            <person name="Haridas S."/>
            <person name="Kuo A."/>
            <person name="Salamov A."/>
            <person name="Ahrendt S.R."/>
            <person name="Lau R."/>
            <person name="Bowen B.P."/>
            <person name="Lipzen A."/>
            <person name="Sullivan W."/>
            <person name="Andreopoulos W.B."/>
            <person name="Clum A."/>
            <person name="Lindquist E."/>
            <person name="Daum C."/>
            <person name="Northen T.R."/>
            <person name="Ramamoorthy G."/>
            <person name="Schmitz R.J."/>
            <person name="Gryganskyi A."/>
            <person name="Culley D."/>
            <person name="Magnuson J."/>
            <person name="James T.Y."/>
            <person name="O'Malley M.A."/>
            <person name="Stajich J.E."/>
            <person name="Spatafora J.W."/>
            <person name="Visel A."/>
            <person name="Grigoriev I.V."/>
        </authorList>
    </citation>
    <scope>NUCLEOTIDE SEQUENCE [LARGE SCALE GENOMIC DNA]</scope>
    <source>
        <strain evidence="2 3">NRRL Y-17943</strain>
    </source>
</reference>